<feature type="transmembrane region" description="Helical" evidence="13">
    <location>
        <begin position="327"/>
        <end position="353"/>
    </location>
</feature>
<keyword evidence="17" id="KW-1185">Reference proteome</keyword>
<dbReference type="EMBL" id="JAYMYS010000009">
    <property type="protein sequence ID" value="KAK7380434.1"/>
    <property type="molecule type" value="Genomic_DNA"/>
</dbReference>
<evidence type="ECO:0000256" key="8">
    <source>
        <dbReference type="ARBA" id="ARBA00022840"/>
    </source>
</evidence>
<dbReference type="PROSITE" id="PS50893">
    <property type="entry name" value="ABC_TRANSPORTER_2"/>
    <property type="match status" value="2"/>
</dbReference>
<feature type="transmembrane region" description="Helical" evidence="13">
    <location>
        <begin position="139"/>
        <end position="156"/>
    </location>
</feature>
<dbReference type="InterPro" id="IPR003593">
    <property type="entry name" value="AAA+_ATPase"/>
</dbReference>
<evidence type="ECO:0000256" key="3">
    <source>
        <dbReference type="ARBA" id="ARBA00012191"/>
    </source>
</evidence>
<feature type="domain" description="ABC transporter" evidence="14">
    <location>
        <begin position="1252"/>
        <end position="1486"/>
    </location>
</feature>
<keyword evidence="4" id="KW-0813">Transport</keyword>
<dbReference type="InterPro" id="IPR056228">
    <property type="entry name" value="ABCC10-like_N"/>
</dbReference>
<dbReference type="Pfam" id="PF00664">
    <property type="entry name" value="ABC_membrane"/>
    <property type="match status" value="2"/>
</dbReference>
<keyword evidence="9" id="KW-1278">Translocase</keyword>
<dbReference type="InterPro" id="IPR003439">
    <property type="entry name" value="ABC_transporter-like_ATP-bd"/>
</dbReference>
<feature type="transmembrane region" description="Helical" evidence="13">
    <location>
        <begin position="163"/>
        <end position="187"/>
    </location>
</feature>
<name>A0AAN9RPS7_PSOTE</name>
<dbReference type="InterPro" id="IPR011527">
    <property type="entry name" value="ABC1_TM_dom"/>
</dbReference>
<comment type="catalytic activity">
    <reaction evidence="12">
        <text>ATP + H2O + xenobioticSide 1 = ADP + phosphate + xenobioticSide 2.</text>
        <dbReference type="EC" id="7.6.2.2"/>
    </reaction>
</comment>
<dbReference type="SMART" id="SM00382">
    <property type="entry name" value="AAA"/>
    <property type="match status" value="2"/>
</dbReference>
<feature type="transmembrane region" description="Helical" evidence="13">
    <location>
        <begin position="1063"/>
        <end position="1084"/>
    </location>
</feature>
<dbReference type="PANTHER" id="PTHR24223:SF367">
    <property type="entry name" value="ABC-TYPE XENOBIOTIC TRANSPORTER"/>
    <property type="match status" value="1"/>
</dbReference>
<dbReference type="Gene3D" id="1.20.1560.10">
    <property type="entry name" value="ABC transporter type 1, transmembrane domain"/>
    <property type="match status" value="2"/>
</dbReference>
<feature type="transmembrane region" description="Helical" evidence="13">
    <location>
        <begin position="1157"/>
        <end position="1179"/>
    </location>
</feature>
<dbReference type="Gene3D" id="3.40.50.300">
    <property type="entry name" value="P-loop containing nucleotide triphosphate hydrolases"/>
    <property type="match status" value="2"/>
</dbReference>
<evidence type="ECO:0000256" key="7">
    <source>
        <dbReference type="ARBA" id="ARBA00022741"/>
    </source>
</evidence>
<dbReference type="FunFam" id="1.20.1560.10:FF:000003">
    <property type="entry name" value="ABC transporter C family member 10"/>
    <property type="match status" value="1"/>
</dbReference>
<dbReference type="CDD" id="cd18580">
    <property type="entry name" value="ABC_6TM_ABCC_D2"/>
    <property type="match status" value="1"/>
</dbReference>
<evidence type="ECO:0000256" key="1">
    <source>
        <dbReference type="ARBA" id="ARBA00004141"/>
    </source>
</evidence>
<dbReference type="SUPFAM" id="SSF90123">
    <property type="entry name" value="ABC transporter transmembrane region"/>
    <property type="match status" value="2"/>
</dbReference>
<accession>A0AAN9RPS7</accession>
<sequence>MNLLSFMLQRKEQGETIKKMEVFWSIICADSVSSKTLGKLFCYDLKLLKDPSACINHLLVICFDVLLLIMLSFAMIQKFLSRPCSGLIRVERYSNLQLCSAITSGSLGLLHLFLGIWVLEEKLRKNHTIFPLSWWLLELFQGFTWLLVGLTVSLQLKQLSRIWLWLFSILTLFVYGTFCLISLSYSISNRELSFKVVLDVLSFSGSFLLLLCTYRVCKYEETHTESNEILYAPLSGQINEGGPIRYVTPFARAGFCSRMVFWWLNPLMKKGQEKTLEDDDIPKLRELDKAKSCYLSFEEQLNKQIEKDPSSHVSILWIIILCHRKEILISGFFALLKVLTVSSGPLLLNAFILVAEGSESFKYEGYVLVLLLFIIKITESLSQRQWFFRTRLIGMKVRSLLTAAIYKKMLRLSHVARLTHSGGEIMNYVTVDAYRIGEFPFWFHQTWTTSVQLCIALVILFRAIGMATIASLVVIVLTVLCNTPVSKLQHKFQSELMVAQDERLKASSEALVNMKVLKLYAWENHFKNAIEKLRNVELKLLAAVQLRKAYNILIFWSSPVLVSAASFGVCYFLKVPLHANNVFTFVAALRIVQEPITTIPDVIGVVIQAKVAFTRIIKFLEAPELQSKNFRNKCFVNNLNNSILIRHADFSWEDSVSKPTLRNINLEVRHGQKVAICGEVGSGKSTLLSLILGEVPITKGTIEVYGKFAYVSQTAWIQTGTVRENILFGSILEAGRYEETLHRSSLVKDLELFPNGDLTEIGERGVNLSGGQKQRIQLARALYQNADIYLLDDPFSAVDAHTATNLFNEYIMEGLKEKTVLLVTHQVDFLPAFDSILLMSDGEILEAARYHHLLSSSKQFQNLVNAHKETAGSDKLVNVTSAKRRPTFAGDITQTLMKNQFNVEHTNQLIKQEEREIGDTGLKPYLQYLNHMKCYIYFSVAGICHLTFAICQILQNSWMATNVDNPRVSTLQLIVVYFLIGVVSILFMLVRSLLLVSLGFQSSKYIFLQLMNSLFRAPMLFYDSTPLGRILSRLSSDLSIVDLDIPFSIAYVVGATINACSTLAVLAVVTWPVLVISIPLVYIATRLQRYYFASAKEVMRMNGTTKSFVANHIAETAAGVVTIRAFEEEDRFFAKNLDLIDINASPFFHNFSSNEWLILRLEIVAAVVLASAALSMVLFPSGTFTSGFIGMALSYGLTLNFQLVFSIQSQCTLANYIISVERLYQYMHIQSEAEEVLETKRPPLNWPDEGEVEINDLQVRYRHDGPLILHGITCTFQAGHKIGIVGRTGSGKSTLISSLFRLVEPAGGKIVVDGIDISSIGLHDLRSRFGVIPQDPTLFNGTVRYNLDPLSQHSDQEIWEVLGKCQLREVVQEKEKGLNNSVVEDGSNWSMGQRQLFCLGRAILRSSKILVLDEATASIDNATDLILQKTIRTEFADCTVITVAHRIPTVMDCTMVLSISDGKLVEYDEPDALMKREGSLFRQLVQEYWSHFQSTESH</sequence>
<keyword evidence="5 13" id="KW-0812">Transmembrane</keyword>
<dbReference type="Pfam" id="PF24358">
    <property type="entry name" value="ABCC10_N"/>
    <property type="match status" value="1"/>
</dbReference>
<reference evidence="16 17" key="1">
    <citation type="submission" date="2024-01" db="EMBL/GenBank/DDBJ databases">
        <title>The genomes of 5 underutilized Papilionoideae crops provide insights into root nodulation and disease resistanc.</title>
        <authorList>
            <person name="Jiang F."/>
        </authorList>
    </citation>
    <scope>NUCLEOTIDE SEQUENCE [LARGE SCALE GENOMIC DNA]</scope>
    <source>
        <strain evidence="16">DUOXIRENSHENG_FW03</strain>
        <tissue evidence="16">Leaves</tissue>
    </source>
</reference>
<evidence type="ECO:0000259" key="14">
    <source>
        <dbReference type="PROSITE" id="PS50893"/>
    </source>
</evidence>
<dbReference type="CDD" id="cd18579">
    <property type="entry name" value="ABC_6TM_ABCC_D1"/>
    <property type="match status" value="1"/>
</dbReference>
<feature type="domain" description="ABC transporter" evidence="14">
    <location>
        <begin position="645"/>
        <end position="866"/>
    </location>
</feature>
<dbReference type="PANTHER" id="PTHR24223">
    <property type="entry name" value="ATP-BINDING CASSETTE SUB-FAMILY C"/>
    <property type="match status" value="1"/>
</dbReference>
<organism evidence="16 17">
    <name type="scientific">Psophocarpus tetragonolobus</name>
    <name type="common">Winged bean</name>
    <name type="synonym">Dolichos tetragonolobus</name>
    <dbReference type="NCBI Taxonomy" id="3891"/>
    <lineage>
        <taxon>Eukaryota</taxon>
        <taxon>Viridiplantae</taxon>
        <taxon>Streptophyta</taxon>
        <taxon>Embryophyta</taxon>
        <taxon>Tracheophyta</taxon>
        <taxon>Spermatophyta</taxon>
        <taxon>Magnoliopsida</taxon>
        <taxon>eudicotyledons</taxon>
        <taxon>Gunneridae</taxon>
        <taxon>Pentapetalae</taxon>
        <taxon>rosids</taxon>
        <taxon>fabids</taxon>
        <taxon>Fabales</taxon>
        <taxon>Fabaceae</taxon>
        <taxon>Papilionoideae</taxon>
        <taxon>50 kb inversion clade</taxon>
        <taxon>NPAAA clade</taxon>
        <taxon>indigoferoid/millettioid clade</taxon>
        <taxon>Phaseoleae</taxon>
        <taxon>Psophocarpus</taxon>
    </lineage>
</organism>
<feature type="transmembrane region" description="Helical" evidence="13">
    <location>
        <begin position="365"/>
        <end position="382"/>
    </location>
</feature>
<dbReference type="Pfam" id="PF00005">
    <property type="entry name" value="ABC_tran"/>
    <property type="match status" value="2"/>
</dbReference>
<keyword evidence="11 13" id="KW-0472">Membrane</keyword>
<dbReference type="GO" id="GO:0008559">
    <property type="term" value="F:ABC-type xenobiotic transporter activity"/>
    <property type="evidence" value="ECO:0007669"/>
    <property type="project" value="UniProtKB-EC"/>
</dbReference>
<feature type="transmembrane region" description="Helical" evidence="13">
    <location>
        <begin position="549"/>
        <end position="573"/>
    </location>
</feature>
<evidence type="ECO:0000313" key="17">
    <source>
        <dbReference type="Proteomes" id="UP001386955"/>
    </source>
</evidence>
<dbReference type="InterPro" id="IPR044746">
    <property type="entry name" value="ABCC_6TM_D1"/>
</dbReference>
<evidence type="ECO:0000256" key="11">
    <source>
        <dbReference type="ARBA" id="ARBA00023136"/>
    </source>
</evidence>
<feature type="domain" description="ABC transmembrane type-1" evidence="15">
    <location>
        <begin position="940"/>
        <end position="1215"/>
    </location>
</feature>
<dbReference type="CDD" id="cd03250">
    <property type="entry name" value="ABCC_MRP_domain1"/>
    <property type="match status" value="1"/>
</dbReference>
<dbReference type="InterPro" id="IPR050173">
    <property type="entry name" value="ABC_transporter_C-like"/>
</dbReference>
<keyword evidence="7" id="KW-0547">Nucleotide-binding</keyword>
<evidence type="ECO:0000259" key="15">
    <source>
        <dbReference type="PROSITE" id="PS50929"/>
    </source>
</evidence>
<comment type="caution">
    <text evidence="16">The sequence shown here is derived from an EMBL/GenBank/DDBJ whole genome shotgun (WGS) entry which is preliminary data.</text>
</comment>
<evidence type="ECO:0000313" key="16">
    <source>
        <dbReference type="EMBL" id="KAK7380434.1"/>
    </source>
</evidence>
<dbReference type="FunFam" id="1.20.1560.10:FF:000002">
    <property type="entry name" value="ABC transporter C family member 5"/>
    <property type="match status" value="1"/>
</dbReference>
<evidence type="ECO:0000256" key="5">
    <source>
        <dbReference type="ARBA" id="ARBA00022692"/>
    </source>
</evidence>
<dbReference type="InterPro" id="IPR017871">
    <property type="entry name" value="ABC_transporter-like_CS"/>
</dbReference>
<dbReference type="InterPro" id="IPR027417">
    <property type="entry name" value="P-loop_NTPase"/>
</dbReference>
<feature type="transmembrane region" description="Helical" evidence="13">
    <location>
        <begin position="193"/>
        <end position="214"/>
    </location>
</feature>
<feature type="transmembrane region" description="Helical" evidence="13">
    <location>
        <begin position="96"/>
        <end position="119"/>
    </location>
</feature>
<dbReference type="CDD" id="cd03244">
    <property type="entry name" value="ABCC_MRP_domain2"/>
    <property type="match status" value="1"/>
</dbReference>
<dbReference type="InterPro" id="IPR044726">
    <property type="entry name" value="ABCC_6TM_D2"/>
</dbReference>
<feature type="transmembrane region" description="Helical" evidence="13">
    <location>
        <begin position="58"/>
        <end position="76"/>
    </location>
</feature>
<evidence type="ECO:0000256" key="13">
    <source>
        <dbReference type="SAM" id="Phobius"/>
    </source>
</evidence>
<dbReference type="FunFam" id="3.40.50.300:FF:000169">
    <property type="entry name" value="ABC transporter C family member 3"/>
    <property type="match status" value="1"/>
</dbReference>
<feature type="transmembrane region" description="Helical" evidence="13">
    <location>
        <begin position="934"/>
        <end position="955"/>
    </location>
</feature>
<proteinExistence type="inferred from homology"/>
<keyword evidence="6" id="KW-0677">Repeat</keyword>
<feature type="transmembrane region" description="Helical" evidence="13">
    <location>
        <begin position="453"/>
        <end position="480"/>
    </location>
</feature>
<evidence type="ECO:0000256" key="6">
    <source>
        <dbReference type="ARBA" id="ARBA00022737"/>
    </source>
</evidence>
<dbReference type="GO" id="GO:0005524">
    <property type="term" value="F:ATP binding"/>
    <property type="evidence" value="ECO:0007669"/>
    <property type="project" value="UniProtKB-KW"/>
</dbReference>
<dbReference type="SUPFAM" id="SSF52540">
    <property type="entry name" value="P-loop containing nucleoside triphosphate hydrolases"/>
    <property type="match status" value="2"/>
</dbReference>
<dbReference type="PROSITE" id="PS50929">
    <property type="entry name" value="ABC_TM1F"/>
    <property type="match status" value="2"/>
</dbReference>
<keyword evidence="10 13" id="KW-1133">Transmembrane helix</keyword>
<comment type="similarity">
    <text evidence="2">Belongs to the ABC transporter superfamily. ABCC family. Conjugate transporter (TC 3.A.1.208) subfamily.</text>
</comment>
<dbReference type="GO" id="GO:0016887">
    <property type="term" value="F:ATP hydrolysis activity"/>
    <property type="evidence" value="ECO:0007669"/>
    <property type="project" value="InterPro"/>
</dbReference>
<evidence type="ECO:0000256" key="9">
    <source>
        <dbReference type="ARBA" id="ARBA00022967"/>
    </source>
</evidence>
<dbReference type="FunFam" id="3.40.50.300:FF:000923">
    <property type="entry name" value="ABC transporter C family member 10"/>
    <property type="match status" value="1"/>
</dbReference>
<feature type="transmembrane region" description="Helical" evidence="13">
    <location>
        <begin position="975"/>
        <end position="1000"/>
    </location>
</feature>
<protein>
    <recommendedName>
        <fullName evidence="3">ABC-type xenobiotic transporter</fullName>
        <ecNumber evidence="3">7.6.2.2</ecNumber>
    </recommendedName>
</protein>
<feature type="domain" description="ABC transmembrane type-1" evidence="15">
    <location>
        <begin position="328"/>
        <end position="608"/>
    </location>
</feature>
<dbReference type="EC" id="7.6.2.2" evidence="3"/>
<evidence type="ECO:0000256" key="12">
    <source>
        <dbReference type="ARBA" id="ARBA00034018"/>
    </source>
</evidence>
<dbReference type="GO" id="GO:0016020">
    <property type="term" value="C:membrane"/>
    <property type="evidence" value="ECO:0007669"/>
    <property type="project" value="UniProtKB-SubCell"/>
</dbReference>
<dbReference type="Proteomes" id="UP001386955">
    <property type="component" value="Unassembled WGS sequence"/>
</dbReference>
<dbReference type="InterPro" id="IPR036640">
    <property type="entry name" value="ABC1_TM_sf"/>
</dbReference>
<evidence type="ECO:0000256" key="4">
    <source>
        <dbReference type="ARBA" id="ARBA00022448"/>
    </source>
</evidence>
<evidence type="ECO:0000256" key="2">
    <source>
        <dbReference type="ARBA" id="ARBA00009726"/>
    </source>
</evidence>
<keyword evidence="8" id="KW-0067">ATP-binding</keyword>
<dbReference type="PROSITE" id="PS00211">
    <property type="entry name" value="ABC_TRANSPORTER_1"/>
    <property type="match status" value="1"/>
</dbReference>
<comment type="subcellular location">
    <subcellularLocation>
        <location evidence="1">Membrane</location>
        <topology evidence="1">Multi-pass membrane protein</topology>
    </subcellularLocation>
</comment>
<gene>
    <name evidence="16" type="ORF">VNO78_32944</name>
</gene>
<evidence type="ECO:0000256" key="10">
    <source>
        <dbReference type="ARBA" id="ARBA00022989"/>
    </source>
</evidence>